<name>A0A1M7T531_9BRAD</name>
<reference evidence="2" key="1">
    <citation type="submission" date="2016-11" db="EMBL/GenBank/DDBJ databases">
        <authorList>
            <person name="Varghese N."/>
            <person name="Submissions S."/>
        </authorList>
    </citation>
    <scope>NUCLEOTIDE SEQUENCE [LARGE SCALE GENOMIC DNA]</scope>
    <source>
        <strain evidence="2">GAS401</strain>
    </source>
</reference>
<accession>A0A1M7T531</accession>
<protein>
    <submittedName>
        <fullName evidence="1">Uncharacterized protein</fullName>
    </submittedName>
</protein>
<dbReference type="EMBL" id="LT670849">
    <property type="protein sequence ID" value="SHN65805.1"/>
    <property type="molecule type" value="Genomic_DNA"/>
</dbReference>
<sequence length="51" mass="5793">MSAKIPVLRRLRPETWLDLHCVSHFAVLSTAPLNHFLIEYCGAMNAVDFAH</sequence>
<evidence type="ECO:0000313" key="2">
    <source>
        <dbReference type="Proteomes" id="UP000184096"/>
    </source>
</evidence>
<dbReference type="AlphaFoldDB" id="A0A1M7T531"/>
<keyword evidence="2" id="KW-1185">Reference proteome</keyword>
<proteinExistence type="predicted"/>
<organism evidence="1 2">
    <name type="scientific">Bradyrhizobium erythrophlei</name>
    <dbReference type="NCBI Taxonomy" id="1437360"/>
    <lineage>
        <taxon>Bacteria</taxon>
        <taxon>Pseudomonadati</taxon>
        <taxon>Pseudomonadota</taxon>
        <taxon>Alphaproteobacteria</taxon>
        <taxon>Hyphomicrobiales</taxon>
        <taxon>Nitrobacteraceae</taxon>
        <taxon>Bradyrhizobium</taxon>
    </lineage>
</organism>
<dbReference type="Proteomes" id="UP000184096">
    <property type="component" value="Chromosome I"/>
</dbReference>
<gene>
    <name evidence="1" type="ORF">SAMN05444170_0791</name>
</gene>
<evidence type="ECO:0000313" key="1">
    <source>
        <dbReference type="EMBL" id="SHN65805.1"/>
    </source>
</evidence>